<dbReference type="GeneID" id="25470521"/>
<keyword evidence="1" id="KW-0175">Coiled coil</keyword>
<dbReference type="VEuPathDB" id="ToxoDB:ENH_00003270"/>
<feature type="region of interest" description="Disordered" evidence="2">
    <location>
        <begin position="867"/>
        <end position="892"/>
    </location>
</feature>
<keyword evidence="5" id="KW-1185">Reference proteome</keyword>
<dbReference type="EMBL" id="HG723042">
    <property type="protein sequence ID" value="CDJ65021.1"/>
    <property type="molecule type" value="Genomic_DNA"/>
</dbReference>
<feature type="coiled-coil region" evidence="1">
    <location>
        <begin position="357"/>
        <end position="391"/>
    </location>
</feature>
<feature type="chain" id="PRO_5004673875" evidence="3">
    <location>
        <begin position="46"/>
        <end position="892"/>
    </location>
</feature>
<name>U6MLZ7_9EIME</name>
<sequence>MVVSLTACVGCSSSGSGGVNRKVMGPQVACVGLLLLLLSSSSTVCLCNTSTASFDAGNEVSLLTSPGGLNGGTADALEAQWSPSENESVEKLGTAEGAAEEAAARAAAAAAVEAEGSAQRLVGRNSGTAKPAKRLLGTLELALQALLLLLLFGLLARCVNAWTQVGQRQQENALELGLGVDEHFAGDPSESLAAAAAAATKPGAEAAAEELQVPTNAELLERLARARERLKLARAESDAATAALHVSVGAAGGTAADAALVIQRAQQGMAKWRRREEHVDFAEVVDSPEELRAAAEDVLAELRAEVAANSQELQQQQQTWRMVKKRRSVLDVEMGRLEEQLTVLQVTARPEAAEAIRAENQRRKEDLQHQLAVVDEELEKGKATLEELQLSASTSRSRGVHVQRAEEVLPELSKALDLLVGPASESDSKGPASNEDIMKGTKLYPEEQELLETKRELLRVEGKLMTVLAEEHALNVKTAETGLARSILNQLRSRAWIPEGEQPGTPREKNSEEVVFDSLYMEAKRRNVRRAEALLQDLMYKKSRLKHQSGKLQEQYMDLEVEVKLCERKVERLKETLVERVQSPLAYGIAELSRLNEKMLNSKETVAVILAKASRFGPGLFAKIPQDAVQHRYYSRHLSPLADDLLTAVESILDTGLQLRFAIRKAADSLVSMQLIEFLQQDGLEALLAAVVGGPSSPEQLEISTARWDATVNLRATAEERLTTAEANVQKLQEALARLATSRRWFPSQVSKELAALSFIASERKKIEYYREVLNSLASVTEEDVKKQVQDIFLEALWTALRRRAMFGHDETLLLAVSRIHTSKIDLAEGKLTALSEELSMDEVYYSPAVTPGDILAFIPDWRSPSPPPELIPETVPNVLQLRRPQRKKEQN</sequence>
<keyword evidence="3" id="KW-0732">Signal</keyword>
<evidence type="ECO:0000313" key="5">
    <source>
        <dbReference type="Proteomes" id="UP000030754"/>
    </source>
</evidence>
<dbReference type="OrthoDB" id="348295at2759"/>
<evidence type="ECO:0000256" key="1">
    <source>
        <dbReference type="SAM" id="Coils"/>
    </source>
</evidence>
<evidence type="ECO:0000256" key="3">
    <source>
        <dbReference type="SAM" id="SignalP"/>
    </source>
</evidence>
<gene>
    <name evidence="4" type="ORF">ENH_00003270</name>
</gene>
<evidence type="ECO:0000256" key="2">
    <source>
        <dbReference type="SAM" id="MobiDB-lite"/>
    </source>
</evidence>
<evidence type="ECO:0000313" key="4">
    <source>
        <dbReference type="EMBL" id="CDJ65021.1"/>
    </source>
</evidence>
<reference evidence="4" key="1">
    <citation type="submission" date="2013-10" db="EMBL/GenBank/DDBJ databases">
        <title>Genomic analysis of the causative agents of coccidiosis in chickens.</title>
        <authorList>
            <person name="Reid A.J."/>
            <person name="Blake D."/>
            <person name="Billington K."/>
            <person name="Browne H."/>
            <person name="Dunn M."/>
            <person name="Hung S."/>
            <person name="Kawahara F."/>
            <person name="Miranda-Saavedra D."/>
            <person name="Mourier T."/>
            <person name="Nagra H."/>
            <person name="Otto T.D."/>
            <person name="Rawlings N."/>
            <person name="Sanchez A."/>
            <person name="Sanders M."/>
            <person name="Subramaniam C."/>
            <person name="Tay Y."/>
            <person name="Dear P."/>
            <person name="Doerig C."/>
            <person name="Gruber A."/>
            <person name="Parkinson J."/>
            <person name="Shirley M."/>
            <person name="Wan K.L."/>
            <person name="Berriman M."/>
            <person name="Tomley F."/>
            <person name="Pain A."/>
        </authorList>
    </citation>
    <scope>NUCLEOTIDE SEQUENCE [LARGE SCALE GENOMIC DNA]</scope>
    <source>
        <strain evidence="4">Houghton</strain>
    </source>
</reference>
<organism evidence="4 5">
    <name type="scientific">Eimeria necatrix</name>
    <dbReference type="NCBI Taxonomy" id="51315"/>
    <lineage>
        <taxon>Eukaryota</taxon>
        <taxon>Sar</taxon>
        <taxon>Alveolata</taxon>
        <taxon>Apicomplexa</taxon>
        <taxon>Conoidasida</taxon>
        <taxon>Coccidia</taxon>
        <taxon>Eucoccidiorida</taxon>
        <taxon>Eimeriorina</taxon>
        <taxon>Eimeriidae</taxon>
        <taxon>Eimeria</taxon>
    </lineage>
</organism>
<proteinExistence type="predicted"/>
<feature type="coiled-coil region" evidence="1">
    <location>
        <begin position="292"/>
        <end position="319"/>
    </location>
</feature>
<accession>U6MLZ7</accession>
<dbReference type="AlphaFoldDB" id="U6MLZ7"/>
<feature type="signal peptide" evidence="3">
    <location>
        <begin position="1"/>
        <end position="45"/>
    </location>
</feature>
<feature type="coiled-coil region" evidence="1">
    <location>
        <begin position="216"/>
        <end position="243"/>
    </location>
</feature>
<dbReference type="RefSeq" id="XP_013433488.1">
    <property type="nucleotide sequence ID" value="XM_013578034.1"/>
</dbReference>
<feature type="coiled-coil region" evidence="1">
    <location>
        <begin position="521"/>
        <end position="576"/>
    </location>
</feature>
<reference evidence="4" key="2">
    <citation type="submission" date="2013-10" db="EMBL/GenBank/DDBJ databases">
        <authorList>
            <person name="Aslett M."/>
        </authorList>
    </citation>
    <scope>NUCLEOTIDE SEQUENCE [LARGE SCALE GENOMIC DNA]</scope>
    <source>
        <strain evidence="4">Houghton</strain>
    </source>
</reference>
<feature type="coiled-coil region" evidence="1">
    <location>
        <begin position="715"/>
        <end position="742"/>
    </location>
</feature>
<protein>
    <submittedName>
        <fullName evidence="4">Uncharacterized protein</fullName>
    </submittedName>
</protein>
<dbReference type="Proteomes" id="UP000030754">
    <property type="component" value="Unassembled WGS sequence"/>
</dbReference>